<protein>
    <submittedName>
        <fullName evidence="1">Uncharacterized protein</fullName>
    </submittedName>
</protein>
<accession>A0A8J5TC85</accession>
<name>A0A8J5TC85_ZIZPA</name>
<comment type="caution">
    <text evidence="1">The sequence shown here is derived from an EMBL/GenBank/DDBJ whole genome shotgun (WGS) entry which is preliminary data.</text>
</comment>
<dbReference type="OrthoDB" id="730275at2759"/>
<dbReference type="Proteomes" id="UP000729402">
    <property type="component" value="Unassembled WGS sequence"/>
</dbReference>
<dbReference type="AlphaFoldDB" id="A0A8J5TC85"/>
<keyword evidence="2" id="KW-1185">Reference proteome</keyword>
<evidence type="ECO:0000313" key="2">
    <source>
        <dbReference type="Proteomes" id="UP000729402"/>
    </source>
</evidence>
<proteinExistence type="predicted"/>
<reference evidence="1" key="1">
    <citation type="journal article" date="2021" name="bioRxiv">
        <title>Whole Genome Assembly and Annotation of Northern Wild Rice, Zizania palustris L., Supports a Whole Genome Duplication in the Zizania Genus.</title>
        <authorList>
            <person name="Haas M."/>
            <person name="Kono T."/>
            <person name="Macchietto M."/>
            <person name="Millas R."/>
            <person name="McGilp L."/>
            <person name="Shao M."/>
            <person name="Duquette J."/>
            <person name="Hirsch C.N."/>
            <person name="Kimball J."/>
        </authorList>
    </citation>
    <scope>NUCLEOTIDE SEQUENCE</scope>
    <source>
        <tissue evidence="1">Fresh leaf tissue</tissue>
    </source>
</reference>
<evidence type="ECO:0000313" key="1">
    <source>
        <dbReference type="EMBL" id="KAG8075909.1"/>
    </source>
</evidence>
<sequence>MQMAELDDAEGLPCLMIINTGRKLTLHMPKLLGYRMASGSGCAPNGVIVMLEDCSLIMRVFNSLTRQSMDLSSIAPWLIRRR</sequence>
<reference evidence="1" key="2">
    <citation type="submission" date="2021-02" db="EMBL/GenBank/DDBJ databases">
        <authorList>
            <person name="Kimball J.A."/>
            <person name="Haas M.W."/>
            <person name="Macchietto M."/>
            <person name="Kono T."/>
            <person name="Duquette J."/>
            <person name="Shao M."/>
        </authorList>
    </citation>
    <scope>NUCLEOTIDE SEQUENCE</scope>
    <source>
        <tissue evidence="1">Fresh leaf tissue</tissue>
    </source>
</reference>
<gene>
    <name evidence="1" type="ORF">GUJ93_ZPchr0006g42374</name>
</gene>
<dbReference type="EMBL" id="JAAALK010000283">
    <property type="protein sequence ID" value="KAG8075909.1"/>
    <property type="molecule type" value="Genomic_DNA"/>
</dbReference>
<organism evidence="1 2">
    <name type="scientific">Zizania palustris</name>
    <name type="common">Northern wild rice</name>
    <dbReference type="NCBI Taxonomy" id="103762"/>
    <lineage>
        <taxon>Eukaryota</taxon>
        <taxon>Viridiplantae</taxon>
        <taxon>Streptophyta</taxon>
        <taxon>Embryophyta</taxon>
        <taxon>Tracheophyta</taxon>
        <taxon>Spermatophyta</taxon>
        <taxon>Magnoliopsida</taxon>
        <taxon>Liliopsida</taxon>
        <taxon>Poales</taxon>
        <taxon>Poaceae</taxon>
        <taxon>BOP clade</taxon>
        <taxon>Oryzoideae</taxon>
        <taxon>Oryzeae</taxon>
        <taxon>Zizaniinae</taxon>
        <taxon>Zizania</taxon>
    </lineage>
</organism>